<dbReference type="InterPro" id="IPR000884">
    <property type="entry name" value="TSP1_rpt"/>
</dbReference>
<protein>
    <recommendedName>
        <fullName evidence="4">Thrombospondin type 1 domain protein</fullName>
    </recommendedName>
</protein>
<evidence type="ECO:0008006" key="4">
    <source>
        <dbReference type="Google" id="ProtNLM"/>
    </source>
</evidence>
<gene>
    <name evidence="2" type="ORF">DICVIV_13314</name>
</gene>
<keyword evidence="3" id="KW-1185">Reference proteome</keyword>
<dbReference type="EMBL" id="KN717036">
    <property type="protein sequence ID" value="KJH40724.1"/>
    <property type="molecule type" value="Genomic_DNA"/>
</dbReference>
<reference evidence="2 3" key="1">
    <citation type="submission" date="2013-11" db="EMBL/GenBank/DDBJ databases">
        <title>Draft genome of the bovine lungworm Dictyocaulus viviparus.</title>
        <authorList>
            <person name="Mitreva M."/>
        </authorList>
    </citation>
    <scope>NUCLEOTIDE SEQUENCE [LARGE SCALE GENOMIC DNA]</scope>
    <source>
        <strain evidence="2 3">HannoverDv2000</strain>
    </source>
</reference>
<dbReference type="SUPFAM" id="SSF82895">
    <property type="entry name" value="TSP-1 type 1 repeat"/>
    <property type="match status" value="1"/>
</dbReference>
<sequence length="579" mass="66554">MTVSIILFSALTTSILSSECEVSKWSTWSSCYGTCYYALSVRNRDVIRPPFPDDAEDRVKRCSKLYETRPCALESCQNSISRLFNLQDWSVHDSQSTKKTLEEKSPRKNLLDEEPAHLELRAQSTEKNTLHEGKTDDFEVIDTQRKIHERNNQVVEALEKHLNMNPSQVFRGRNKHNMQDDVFNNSRTQLPKYLKPARERKRINGRRGLKLQIKRKSDNNSVTITDSSINEVIRQLDSAATSKVPLDDKHLRKMLRRNKKLMRALVEAFKLRTTINASIETTTPISLNTAEQIEKTKVEDSIATAAISTFEHHSSTSEPITVGETSTRSTTSITESLSISEQLDDITAIDAVLNKSQNDKVVTTQRFYDDFRNHINSAKSSTPIQKKYSNDAINMRVTKNENDTVEDAFDSKDNLNLTQEKPTNEKLDIFRLQTLDEISRNESNLLPDIFTTSGYVPNTRKHASEITSKLYMTQEIEQINAISDDLFRRSSILRLDCLESRRCCKVTRTECSDGSTPRYVKRYYRPRGSKNCLPYYYPKCSQNEEMDEQPIQYEQNCQDICFRGSEKHISPLSLLAIVH</sequence>
<proteinExistence type="predicted"/>
<dbReference type="InterPro" id="IPR036383">
    <property type="entry name" value="TSP1_rpt_sf"/>
</dbReference>
<keyword evidence="1" id="KW-0732">Signal</keyword>
<dbReference type="Gene3D" id="2.20.100.10">
    <property type="entry name" value="Thrombospondin type-1 (TSP1) repeat"/>
    <property type="match status" value="1"/>
</dbReference>
<organism evidence="2 3">
    <name type="scientific">Dictyocaulus viviparus</name>
    <name type="common">Bovine lungworm</name>
    <dbReference type="NCBI Taxonomy" id="29172"/>
    <lineage>
        <taxon>Eukaryota</taxon>
        <taxon>Metazoa</taxon>
        <taxon>Ecdysozoa</taxon>
        <taxon>Nematoda</taxon>
        <taxon>Chromadorea</taxon>
        <taxon>Rhabditida</taxon>
        <taxon>Rhabditina</taxon>
        <taxon>Rhabditomorpha</taxon>
        <taxon>Strongyloidea</taxon>
        <taxon>Metastrongylidae</taxon>
        <taxon>Dictyocaulus</taxon>
    </lineage>
</organism>
<evidence type="ECO:0000256" key="1">
    <source>
        <dbReference type="SAM" id="SignalP"/>
    </source>
</evidence>
<feature type="chain" id="PRO_5002335683" description="Thrombospondin type 1 domain protein" evidence="1">
    <location>
        <begin position="18"/>
        <end position="579"/>
    </location>
</feature>
<dbReference type="PROSITE" id="PS50092">
    <property type="entry name" value="TSP1"/>
    <property type="match status" value="1"/>
</dbReference>
<dbReference type="OrthoDB" id="5814848at2759"/>
<name>A0A0D8XAR7_DICVI</name>
<dbReference type="AlphaFoldDB" id="A0A0D8XAR7"/>
<evidence type="ECO:0000313" key="2">
    <source>
        <dbReference type="EMBL" id="KJH40724.1"/>
    </source>
</evidence>
<dbReference type="Proteomes" id="UP000053766">
    <property type="component" value="Unassembled WGS sequence"/>
</dbReference>
<accession>A0A0D8XAR7</accession>
<feature type="signal peptide" evidence="1">
    <location>
        <begin position="1"/>
        <end position="17"/>
    </location>
</feature>
<reference evidence="3" key="2">
    <citation type="journal article" date="2016" name="Sci. Rep.">
        <title>Dictyocaulus viviparus genome, variome and transcriptome elucidate lungworm biology and support future intervention.</title>
        <authorList>
            <person name="McNulty S.N."/>
            <person name="Strube C."/>
            <person name="Rosa B.A."/>
            <person name="Martin J.C."/>
            <person name="Tyagi R."/>
            <person name="Choi Y.J."/>
            <person name="Wang Q."/>
            <person name="Hallsworth Pepin K."/>
            <person name="Zhang X."/>
            <person name="Ozersky P."/>
            <person name="Wilson R.K."/>
            <person name="Sternberg P.W."/>
            <person name="Gasser R.B."/>
            <person name="Mitreva M."/>
        </authorList>
    </citation>
    <scope>NUCLEOTIDE SEQUENCE [LARGE SCALE GENOMIC DNA]</scope>
    <source>
        <strain evidence="3">HannoverDv2000</strain>
    </source>
</reference>
<evidence type="ECO:0000313" key="3">
    <source>
        <dbReference type="Proteomes" id="UP000053766"/>
    </source>
</evidence>